<comment type="caution">
    <text evidence="1">The sequence shown here is derived from an EMBL/GenBank/DDBJ whole genome shotgun (WGS) entry which is preliminary data.</text>
</comment>
<reference evidence="1 2" key="1">
    <citation type="submission" date="2021-06" db="EMBL/GenBank/DDBJ databases">
        <title>Caerostris darwini draft genome.</title>
        <authorList>
            <person name="Kono N."/>
            <person name="Arakawa K."/>
        </authorList>
    </citation>
    <scope>NUCLEOTIDE SEQUENCE [LARGE SCALE GENOMIC DNA]</scope>
</reference>
<gene>
    <name evidence="1" type="ORF">CDAR_237461</name>
</gene>
<dbReference type="AlphaFoldDB" id="A0AAV4QRB6"/>
<sequence>MWGTKPPYELKKKQYVWNNSPITETIPHMWYTNLMHVEQKHTPPCGTIPHVWNKNPLCVEQSPGAIQKHHMCGTIPHVRNKNIICMEQFPHMGNNLPICETKIPYVWKNPICGKQIPPTLYVEQYLQMWNPTTPPCGNNPPQKHRMCGGKISPCICGTKRKKSFPMYVCIEKPICVQKTNGKQIPPTLYVEQYLQMWNKNSMCVEQKHHSPMCGTILPCVEQKSHGRNKNIVCVEQKTPPPCVEQQPHVWNKNPICV</sequence>
<dbReference type="Proteomes" id="UP001054837">
    <property type="component" value="Unassembled WGS sequence"/>
</dbReference>
<evidence type="ECO:0000313" key="2">
    <source>
        <dbReference type="Proteomes" id="UP001054837"/>
    </source>
</evidence>
<proteinExistence type="predicted"/>
<dbReference type="EMBL" id="BPLQ01005005">
    <property type="protein sequence ID" value="GIY12223.1"/>
    <property type="molecule type" value="Genomic_DNA"/>
</dbReference>
<evidence type="ECO:0000313" key="1">
    <source>
        <dbReference type="EMBL" id="GIY12223.1"/>
    </source>
</evidence>
<protein>
    <submittedName>
        <fullName evidence="1">Uncharacterized protein</fullName>
    </submittedName>
</protein>
<organism evidence="1 2">
    <name type="scientific">Caerostris darwini</name>
    <dbReference type="NCBI Taxonomy" id="1538125"/>
    <lineage>
        <taxon>Eukaryota</taxon>
        <taxon>Metazoa</taxon>
        <taxon>Ecdysozoa</taxon>
        <taxon>Arthropoda</taxon>
        <taxon>Chelicerata</taxon>
        <taxon>Arachnida</taxon>
        <taxon>Araneae</taxon>
        <taxon>Araneomorphae</taxon>
        <taxon>Entelegynae</taxon>
        <taxon>Araneoidea</taxon>
        <taxon>Araneidae</taxon>
        <taxon>Caerostris</taxon>
    </lineage>
</organism>
<accession>A0AAV4QRB6</accession>
<keyword evidence="2" id="KW-1185">Reference proteome</keyword>
<name>A0AAV4QRB6_9ARAC</name>